<gene>
    <name evidence="1" type="ORF">BN9_022520</name>
</gene>
<dbReference type="OrthoDB" id="68584at2759"/>
<organism evidence="1 2">
    <name type="scientific">Albugo candida</name>
    <dbReference type="NCBI Taxonomy" id="65357"/>
    <lineage>
        <taxon>Eukaryota</taxon>
        <taxon>Sar</taxon>
        <taxon>Stramenopiles</taxon>
        <taxon>Oomycota</taxon>
        <taxon>Peronosporomycetes</taxon>
        <taxon>Albuginales</taxon>
        <taxon>Albuginaceae</taxon>
        <taxon>Albugo</taxon>
    </lineage>
</organism>
<proteinExistence type="predicted"/>
<name>A0A024G3P7_9STRA</name>
<dbReference type="EMBL" id="CAIX01000019">
    <property type="protein sequence ID" value="CCI41468.1"/>
    <property type="molecule type" value="Genomic_DNA"/>
</dbReference>
<evidence type="ECO:0000313" key="2">
    <source>
        <dbReference type="Proteomes" id="UP000053237"/>
    </source>
</evidence>
<reference evidence="1 2" key="1">
    <citation type="submission" date="2012-05" db="EMBL/GenBank/DDBJ databases">
        <title>Recombination and specialization in a pathogen metapopulation.</title>
        <authorList>
            <person name="Gardiner A."/>
            <person name="Kemen E."/>
            <person name="Schultz-Larsen T."/>
            <person name="MacLean D."/>
            <person name="Van Oosterhout C."/>
            <person name="Jones J.D.G."/>
        </authorList>
    </citation>
    <scope>NUCLEOTIDE SEQUENCE [LARGE SCALE GENOMIC DNA]</scope>
    <source>
        <strain evidence="1 2">Ac Nc2</strain>
    </source>
</reference>
<sequence>MVWSMEYVQIAGNDTEQCIGVCTSEVMKQMEEKCSLWRERLPRPDLFSTCQNGYSSGSKTGCGHYCSGTTDHQELWSARFEYCSYLRNQLPTDLLTSCSSGFTSASEGAHSFTMTNAPIDDDADSKVEDVVVRNTKKANPKSVKHAKSVLIQAREEAQDAYINDKKQESLLLSNSQSAEL</sequence>
<protein>
    <submittedName>
        <fullName evidence="1">Uncharacterized protein</fullName>
    </submittedName>
</protein>
<dbReference type="AlphaFoldDB" id="A0A024G3P7"/>
<dbReference type="InParanoid" id="A0A024G3P7"/>
<keyword evidence="2" id="KW-1185">Reference proteome</keyword>
<dbReference type="Proteomes" id="UP000053237">
    <property type="component" value="Unassembled WGS sequence"/>
</dbReference>
<accession>A0A024G3P7</accession>
<comment type="caution">
    <text evidence="1">The sequence shown here is derived from an EMBL/GenBank/DDBJ whole genome shotgun (WGS) entry which is preliminary data.</text>
</comment>
<evidence type="ECO:0000313" key="1">
    <source>
        <dbReference type="EMBL" id="CCI41468.1"/>
    </source>
</evidence>